<dbReference type="EMBL" id="AEWT01000011">
    <property type="protein sequence ID" value="EGC69692.1"/>
    <property type="molecule type" value="Genomic_DNA"/>
</dbReference>
<protein>
    <submittedName>
        <fullName evidence="2">Uncharacterized protein</fullName>
    </submittedName>
</protein>
<sequence length="48" mass="5506">MIPITTQVVGEQMDKGKNRPKKQEKQMNGRNRLVGLESKHKTKKEASK</sequence>
<dbReference type="AlphaFoldDB" id="F0EJP9"/>
<organism evidence="2 3">
    <name type="scientific">Enterococcus casseliflavus ATCC 12755</name>
    <dbReference type="NCBI Taxonomy" id="888066"/>
    <lineage>
        <taxon>Bacteria</taxon>
        <taxon>Bacillati</taxon>
        <taxon>Bacillota</taxon>
        <taxon>Bacilli</taxon>
        <taxon>Lactobacillales</taxon>
        <taxon>Enterococcaceae</taxon>
        <taxon>Enterococcus</taxon>
    </lineage>
</organism>
<evidence type="ECO:0000313" key="2">
    <source>
        <dbReference type="EMBL" id="EGC69692.1"/>
    </source>
</evidence>
<feature type="region of interest" description="Disordered" evidence="1">
    <location>
        <begin position="1"/>
        <end position="48"/>
    </location>
</feature>
<proteinExistence type="predicted"/>
<dbReference type="Proteomes" id="UP000004835">
    <property type="component" value="Unassembled WGS sequence"/>
</dbReference>
<evidence type="ECO:0000256" key="1">
    <source>
        <dbReference type="SAM" id="MobiDB-lite"/>
    </source>
</evidence>
<comment type="caution">
    <text evidence="2">The sequence shown here is derived from an EMBL/GenBank/DDBJ whole genome shotgun (WGS) entry which is preliminary data.</text>
</comment>
<dbReference type="HOGENOM" id="CLU_3152501_0_0_9"/>
<reference evidence="2 3" key="1">
    <citation type="submission" date="2011-01" db="EMBL/GenBank/DDBJ databases">
        <authorList>
            <person name="Muzny D."/>
            <person name="Qin X."/>
            <person name="Deng J."/>
            <person name="Jiang H."/>
            <person name="Liu Y."/>
            <person name="Qu J."/>
            <person name="Song X.-Z."/>
            <person name="Zhang L."/>
            <person name="Thornton R."/>
            <person name="Coyle M."/>
            <person name="Francisco L."/>
            <person name="Jackson L."/>
            <person name="Javaid M."/>
            <person name="Korchina V."/>
            <person name="Kovar C."/>
            <person name="Mata R."/>
            <person name="Mathew T."/>
            <person name="Ngo R."/>
            <person name="Nguyen L."/>
            <person name="Nguyen N."/>
            <person name="Okwuonu G."/>
            <person name="Ongeri F."/>
            <person name="Pham C."/>
            <person name="Simmons D."/>
            <person name="Wilczek-Boney K."/>
            <person name="Hale W."/>
            <person name="Jakkamsetti A."/>
            <person name="Pham P."/>
            <person name="Ruth R."/>
            <person name="San Lucas F."/>
            <person name="Warren J."/>
            <person name="Zhang J."/>
            <person name="Zhao Z."/>
            <person name="Zhou C."/>
            <person name="Zhu D."/>
            <person name="Lee S."/>
            <person name="Bess C."/>
            <person name="Blankenburg K."/>
            <person name="Forbes L."/>
            <person name="Fu Q."/>
            <person name="Gubbala S."/>
            <person name="Hirani K."/>
            <person name="Jayaseelan J.C."/>
            <person name="Lara F."/>
            <person name="Munidasa M."/>
            <person name="Palculict T."/>
            <person name="Patil S."/>
            <person name="Pu L.-L."/>
            <person name="Saada N."/>
            <person name="Tang L."/>
            <person name="Weissenberger G."/>
            <person name="Zhu Y."/>
            <person name="Hemphill L."/>
            <person name="Shang Y."/>
            <person name="Youmans B."/>
            <person name="Ayvaz T."/>
            <person name="Ross M."/>
            <person name="Santibanez J."/>
            <person name="Aqrawi P."/>
            <person name="Gross S."/>
            <person name="Joshi V."/>
            <person name="Fowler G."/>
            <person name="Nazareth L."/>
            <person name="Reid J."/>
            <person name="Worley K."/>
            <person name="Petrosino J."/>
            <person name="Highlander S."/>
            <person name="Gibbs R."/>
        </authorList>
    </citation>
    <scope>NUCLEOTIDE SEQUENCE [LARGE SCALE GENOMIC DNA]</scope>
    <source>
        <strain evidence="2 3">ATCC 12755</strain>
    </source>
</reference>
<feature type="compositionally biased region" description="Basic and acidic residues" evidence="1">
    <location>
        <begin position="12"/>
        <end position="27"/>
    </location>
</feature>
<name>F0EJP9_ENTCA</name>
<accession>F0EJP9</accession>
<evidence type="ECO:0000313" key="3">
    <source>
        <dbReference type="Proteomes" id="UP000004835"/>
    </source>
</evidence>
<gene>
    <name evidence="2" type="ORF">HMPREF9087_1612</name>
</gene>